<accession>A0A0N8GME2</accession>
<dbReference type="Pfam" id="PF02585">
    <property type="entry name" value="PIG-L"/>
    <property type="match status" value="1"/>
</dbReference>
<evidence type="ECO:0000313" key="2">
    <source>
        <dbReference type="Proteomes" id="UP000050514"/>
    </source>
</evidence>
<dbReference type="PANTHER" id="PTHR12993:SF28">
    <property type="entry name" value="LMBE FAMILY PROTEIN"/>
    <property type="match status" value="1"/>
</dbReference>
<dbReference type="Gene3D" id="3.40.50.10320">
    <property type="entry name" value="LmbE-like"/>
    <property type="match status" value="1"/>
</dbReference>
<proteinExistence type="predicted"/>
<dbReference type="EMBL" id="LGHJ01000016">
    <property type="protein sequence ID" value="KPL75050.1"/>
    <property type="molecule type" value="Genomic_DNA"/>
</dbReference>
<dbReference type="InterPro" id="IPR003737">
    <property type="entry name" value="GlcNAc_PI_deacetylase-related"/>
</dbReference>
<dbReference type="Proteomes" id="UP000050514">
    <property type="component" value="Unassembled WGS sequence"/>
</dbReference>
<name>A0A0N8GME2_9CHLR</name>
<keyword evidence="2" id="KW-1185">Reference proteome</keyword>
<comment type="caution">
    <text evidence="1">The sequence shown here is derived from an EMBL/GenBank/DDBJ whole genome shotgun (WGS) entry which is preliminary data.</text>
</comment>
<gene>
    <name evidence="1" type="ORF">AC812_10995</name>
</gene>
<sequence>MDQKNPEKWSSPQKILVILAHPDDPEFFCGATVARWTRMGHTVEYCLLTRGDKGVRGEIVERETLSRLREEEQNRAAEILGVSQVRFLDFEDGYLQPDLIARGKVVAVIREVKPDVVVTSDPTNFFHREDRINHPDHRIAGQIVCEAVYPASGNPLYYPELLEKGLSPHEIKELWLTLTAQPNMMIDVTETWELKIAALRQHRSQIGDMEEMERMQRQRRTADSSEDKPRYVDFFRRIKFR</sequence>
<protein>
    <recommendedName>
        <fullName evidence="3">PIG-L family deacetylase</fullName>
    </recommendedName>
</protein>
<evidence type="ECO:0008006" key="3">
    <source>
        <dbReference type="Google" id="ProtNLM"/>
    </source>
</evidence>
<dbReference type="PANTHER" id="PTHR12993">
    <property type="entry name" value="N-ACETYLGLUCOSAMINYL-PHOSPHATIDYLINOSITOL DE-N-ACETYLASE-RELATED"/>
    <property type="match status" value="1"/>
</dbReference>
<dbReference type="GO" id="GO:0016811">
    <property type="term" value="F:hydrolase activity, acting on carbon-nitrogen (but not peptide) bonds, in linear amides"/>
    <property type="evidence" value="ECO:0007669"/>
    <property type="project" value="TreeGrafter"/>
</dbReference>
<organism evidence="1 2">
    <name type="scientific">Bellilinea caldifistulae</name>
    <dbReference type="NCBI Taxonomy" id="360411"/>
    <lineage>
        <taxon>Bacteria</taxon>
        <taxon>Bacillati</taxon>
        <taxon>Chloroflexota</taxon>
        <taxon>Anaerolineae</taxon>
        <taxon>Anaerolineales</taxon>
        <taxon>Anaerolineaceae</taxon>
        <taxon>Bellilinea</taxon>
    </lineage>
</organism>
<evidence type="ECO:0000313" key="1">
    <source>
        <dbReference type="EMBL" id="KPL75050.1"/>
    </source>
</evidence>
<dbReference type="STRING" id="360411.AC812_10995"/>
<dbReference type="InterPro" id="IPR024078">
    <property type="entry name" value="LmbE-like_dom_sf"/>
</dbReference>
<dbReference type="AlphaFoldDB" id="A0A0N8GME2"/>
<reference evidence="1 2" key="1">
    <citation type="submission" date="2015-07" db="EMBL/GenBank/DDBJ databases">
        <title>Draft genome of Bellilinea caldifistulae DSM 17877.</title>
        <authorList>
            <person name="Hemp J."/>
            <person name="Ward L.M."/>
            <person name="Pace L.A."/>
            <person name="Fischer W.W."/>
        </authorList>
    </citation>
    <scope>NUCLEOTIDE SEQUENCE [LARGE SCALE GENOMIC DNA]</scope>
    <source>
        <strain evidence="1 2">GOMI-1</strain>
    </source>
</reference>
<dbReference type="SUPFAM" id="SSF102588">
    <property type="entry name" value="LmbE-like"/>
    <property type="match status" value="1"/>
</dbReference>